<evidence type="ECO:0000256" key="6">
    <source>
        <dbReference type="ARBA" id="ARBA00019422"/>
    </source>
</evidence>
<dbReference type="Gene3D" id="1.10.10.10">
    <property type="entry name" value="Winged helix-like DNA-binding domain superfamily/Winged helix DNA-binding domain"/>
    <property type="match status" value="1"/>
</dbReference>
<keyword evidence="7 17" id="KW-0808">Transferase</keyword>
<comment type="similarity">
    <text evidence="4 17">Belongs to the NSE1 family.</text>
</comment>
<evidence type="ECO:0000256" key="5">
    <source>
        <dbReference type="ARBA" id="ARBA00012483"/>
    </source>
</evidence>
<comment type="catalytic activity">
    <reaction evidence="1 17">
        <text>S-ubiquitinyl-[E2 ubiquitin-conjugating enzyme]-L-cysteine + [acceptor protein]-L-lysine = [E2 ubiquitin-conjugating enzyme]-L-cysteine + N(6)-ubiquitinyl-[acceptor protein]-L-lysine.</text>
        <dbReference type="EC" id="2.3.2.27"/>
    </reaction>
</comment>
<keyword evidence="14 17" id="KW-0233">DNA recombination</keyword>
<dbReference type="Gene3D" id="3.90.1150.220">
    <property type="match status" value="1"/>
</dbReference>
<evidence type="ECO:0000256" key="13">
    <source>
        <dbReference type="ARBA" id="ARBA00022895"/>
    </source>
</evidence>
<evidence type="ECO:0000256" key="4">
    <source>
        <dbReference type="ARBA" id="ARBA00010258"/>
    </source>
</evidence>
<dbReference type="GO" id="GO:0030915">
    <property type="term" value="C:Smc5-Smc6 complex"/>
    <property type="evidence" value="ECO:0007669"/>
    <property type="project" value="UniProtKB-UniRule"/>
</dbReference>
<name>A0A087UV33_STEMI</name>
<keyword evidence="13" id="KW-0158">Chromosome</keyword>
<sequence>MFIQAFMWKKFFSSDEVRQLHKECHAKNKVPRTDLKNFVDRINSAISPMNMAIKKGTDEISGEDYYVLINADDNQISRLSSEYKPKELELFKKIINSIVLSDEGKVKSIDALNLADEINVSKKDGEEIVNKFCEDGWLLKDDGCIIFATRAIVELQHFLRKEFKDDITLCTLCQNIVFQ</sequence>
<evidence type="ECO:0000256" key="17">
    <source>
        <dbReference type="RuleBase" id="RU368018"/>
    </source>
</evidence>
<keyword evidence="11 17" id="KW-0833">Ubl conjugation pathway</keyword>
<proteinExistence type="inferred from homology"/>
<keyword evidence="12 17" id="KW-0862">Zinc</keyword>
<dbReference type="STRING" id="407821.A0A087UV33"/>
<evidence type="ECO:0000256" key="12">
    <source>
        <dbReference type="ARBA" id="ARBA00022833"/>
    </source>
</evidence>
<keyword evidence="10 17" id="KW-0863">Zinc-finger</keyword>
<dbReference type="GO" id="GO:0005634">
    <property type="term" value="C:nucleus"/>
    <property type="evidence" value="ECO:0007669"/>
    <property type="project" value="UniProtKB-SubCell"/>
</dbReference>
<dbReference type="OrthoDB" id="185455at2759"/>
<evidence type="ECO:0000256" key="11">
    <source>
        <dbReference type="ARBA" id="ARBA00022786"/>
    </source>
</evidence>
<keyword evidence="9 17" id="KW-0227">DNA damage</keyword>
<dbReference type="AlphaFoldDB" id="A0A087UV33"/>
<keyword evidence="16 17" id="KW-0539">Nucleus</keyword>
<evidence type="ECO:0000313" key="19">
    <source>
        <dbReference type="Proteomes" id="UP000054359"/>
    </source>
</evidence>
<evidence type="ECO:0000256" key="10">
    <source>
        <dbReference type="ARBA" id="ARBA00022771"/>
    </source>
</evidence>
<dbReference type="GO" id="GO:0061630">
    <property type="term" value="F:ubiquitin protein ligase activity"/>
    <property type="evidence" value="ECO:0007669"/>
    <property type="project" value="UniProtKB-EC"/>
</dbReference>
<dbReference type="InterPro" id="IPR011513">
    <property type="entry name" value="Nse1"/>
</dbReference>
<gene>
    <name evidence="18" type="ORF">X975_19552</name>
</gene>
<accession>A0A087UV33</accession>
<evidence type="ECO:0000313" key="18">
    <source>
        <dbReference type="EMBL" id="KFM81222.1"/>
    </source>
</evidence>
<dbReference type="GO" id="GO:0008270">
    <property type="term" value="F:zinc ion binding"/>
    <property type="evidence" value="ECO:0007669"/>
    <property type="project" value="UniProtKB-KW"/>
</dbReference>
<keyword evidence="13" id="KW-0779">Telomere</keyword>
<dbReference type="GO" id="GO:0000724">
    <property type="term" value="P:double-strand break repair via homologous recombination"/>
    <property type="evidence" value="ECO:0007669"/>
    <property type="project" value="TreeGrafter"/>
</dbReference>
<evidence type="ECO:0000256" key="1">
    <source>
        <dbReference type="ARBA" id="ARBA00000900"/>
    </source>
</evidence>
<evidence type="ECO:0000256" key="14">
    <source>
        <dbReference type="ARBA" id="ARBA00023172"/>
    </source>
</evidence>
<evidence type="ECO:0000256" key="2">
    <source>
        <dbReference type="ARBA" id="ARBA00004123"/>
    </source>
</evidence>
<organism evidence="18 19">
    <name type="scientific">Stegodyphus mimosarum</name>
    <name type="common">African social velvet spider</name>
    <dbReference type="NCBI Taxonomy" id="407821"/>
    <lineage>
        <taxon>Eukaryota</taxon>
        <taxon>Metazoa</taxon>
        <taxon>Ecdysozoa</taxon>
        <taxon>Arthropoda</taxon>
        <taxon>Chelicerata</taxon>
        <taxon>Arachnida</taxon>
        <taxon>Araneae</taxon>
        <taxon>Araneomorphae</taxon>
        <taxon>Entelegynae</taxon>
        <taxon>Eresoidea</taxon>
        <taxon>Eresidae</taxon>
        <taxon>Stegodyphus</taxon>
    </lineage>
</organism>
<keyword evidence="15 17" id="KW-0234">DNA repair</keyword>
<comment type="subcellular location">
    <subcellularLocation>
        <location evidence="3">Chromosome</location>
        <location evidence="3">Telomere</location>
    </subcellularLocation>
    <subcellularLocation>
        <location evidence="2 17">Nucleus</location>
    </subcellularLocation>
</comment>
<evidence type="ECO:0000256" key="16">
    <source>
        <dbReference type="ARBA" id="ARBA00023242"/>
    </source>
</evidence>
<dbReference type="EC" id="2.3.2.27" evidence="5 17"/>
<dbReference type="OMA" id="HAMTETH"/>
<dbReference type="FunFam" id="1.10.10.10:FF:000270">
    <property type="entry name" value="Non-structural maintenance of chromosomes element 1 homolog"/>
    <property type="match status" value="1"/>
</dbReference>
<protein>
    <recommendedName>
        <fullName evidence="6 17">Non-structural maintenance of chromosomes element 1 homolog</fullName>
        <ecNumber evidence="5 17">2.3.2.27</ecNumber>
    </recommendedName>
</protein>
<evidence type="ECO:0000256" key="3">
    <source>
        <dbReference type="ARBA" id="ARBA00004574"/>
    </source>
</evidence>
<comment type="subunit">
    <text evidence="17">Component of the Smc5-Smc6 complex.</text>
</comment>
<dbReference type="PANTHER" id="PTHR20973:SF0">
    <property type="entry name" value="NON-STRUCTURAL MAINTENANCE OF CHROMOSOMES ELEMENT 1 HOMOLOG"/>
    <property type="match status" value="1"/>
</dbReference>
<evidence type="ECO:0000256" key="9">
    <source>
        <dbReference type="ARBA" id="ARBA00022763"/>
    </source>
</evidence>
<evidence type="ECO:0000256" key="15">
    <source>
        <dbReference type="ARBA" id="ARBA00023204"/>
    </source>
</evidence>
<feature type="non-terminal residue" evidence="18">
    <location>
        <position position="179"/>
    </location>
</feature>
<evidence type="ECO:0000256" key="7">
    <source>
        <dbReference type="ARBA" id="ARBA00022679"/>
    </source>
</evidence>
<reference evidence="18 19" key="1">
    <citation type="submission" date="2013-11" db="EMBL/GenBank/DDBJ databases">
        <title>Genome sequencing of Stegodyphus mimosarum.</title>
        <authorList>
            <person name="Bechsgaard J."/>
        </authorList>
    </citation>
    <scope>NUCLEOTIDE SEQUENCE [LARGE SCALE GENOMIC DNA]</scope>
</reference>
<keyword evidence="8 17" id="KW-0479">Metal-binding</keyword>
<keyword evidence="19" id="KW-1185">Reference proteome</keyword>
<dbReference type="GO" id="GO:0000781">
    <property type="term" value="C:chromosome, telomeric region"/>
    <property type="evidence" value="ECO:0007669"/>
    <property type="project" value="UniProtKB-SubCell"/>
</dbReference>
<dbReference type="Proteomes" id="UP000054359">
    <property type="component" value="Unassembled WGS sequence"/>
</dbReference>
<dbReference type="Pfam" id="PF07574">
    <property type="entry name" value="SMC_Nse1"/>
    <property type="match status" value="1"/>
</dbReference>
<evidence type="ECO:0000256" key="8">
    <source>
        <dbReference type="ARBA" id="ARBA00022723"/>
    </source>
</evidence>
<dbReference type="InterPro" id="IPR036388">
    <property type="entry name" value="WH-like_DNA-bd_sf"/>
</dbReference>
<dbReference type="PANTHER" id="PTHR20973">
    <property type="entry name" value="NON-SMC ELEMENT 1-RELATED"/>
    <property type="match status" value="1"/>
</dbReference>
<dbReference type="EMBL" id="KK121790">
    <property type="protein sequence ID" value="KFM81222.1"/>
    <property type="molecule type" value="Genomic_DNA"/>
</dbReference>